<keyword evidence="2" id="KW-0479">Metal-binding</keyword>
<dbReference type="InterPro" id="IPR001279">
    <property type="entry name" value="Metallo-B-lactamas"/>
</dbReference>
<dbReference type="Proteomes" id="UP000245369">
    <property type="component" value="Chromosome"/>
</dbReference>
<dbReference type="InterPro" id="IPR036866">
    <property type="entry name" value="RibonucZ/Hydroxyglut_hydro"/>
</dbReference>
<evidence type="ECO:0000313" key="6">
    <source>
        <dbReference type="EMBL" id="AWN21137.1"/>
    </source>
</evidence>
<evidence type="ECO:0000256" key="3">
    <source>
        <dbReference type="ARBA" id="ARBA00022801"/>
    </source>
</evidence>
<keyword evidence="3" id="KW-0378">Hydrolase</keyword>
<dbReference type="Pfam" id="PF00753">
    <property type="entry name" value="Lactamase_B"/>
    <property type="match status" value="1"/>
</dbReference>
<dbReference type="EMBL" id="CP029490">
    <property type="protein sequence ID" value="AWN21137.1"/>
    <property type="molecule type" value="Genomic_DNA"/>
</dbReference>
<dbReference type="CDD" id="cd06262">
    <property type="entry name" value="metallo-hydrolase-like_MBL-fold"/>
    <property type="match status" value="1"/>
</dbReference>
<evidence type="ECO:0000256" key="2">
    <source>
        <dbReference type="ARBA" id="ARBA00022723"/>
    </source>
</evidence>
<proteinExistence type="predicted"/>
<dbReference type="InterPro" id="IPR051453">
    <property type="entry name" value="MBL_Glyoxalase_II"/>
</dbReference>
<name>A0ABN5LJB3_9STRE</name>
<evidence type="ECO:0000256" key="1">
    <source>
        <dbReference type="ARBA" id="ARBA00001947"/>
    </source>
</evidence>
<protein>
    <submittedName>
        <fullName evidence="6">MBL fold metallo-hydrolase</fullName>
    </submittedName>
</protein>
<gene>
    <name evidence="6" type="ORF">DK182_07170</name>
</gene>
<dbReference type="SMART" id="SM00849">
    <property type="entry name" value="Lactamase_B"/>
    <property type="match status" value="1"/>
</dbReference>
<sequence length="217" mass="24592">MNIYSIKNQVALENTYILENDQALLVIDPGSNTQEILDKLKELAKPVAAILLTHAHYDHIMSLDAVRDAFEQAPVYISEKEAGWLTSPVDNLSGLPRHDDMADVTARPANHFYRNYQSYDLVDFTFSVVPTPGHSWGSVSLIFKDEAVVFSGDALFCETIGRTDLPTGNRQQLLDSIRQELFTLPNHYQVYPGHGFDTTIGHEKSFNPFFICDRDWR</sequence>
<organism evidence="6 7">
    <name type="scientific">Streptococcus sobrinus</name>
    <dbReference type="NCBI Taxonomy" id="1310"/>
    <lineage>
        <taxon>Bacteria</taxon>
        <taxon>Bacillati</taxon>
        <taxon>Bacillota</taxon>
        <taxon>Bacilli</taxon>
        <taxon>Lactobacillales</taxon>
        <taxon>Streptococcaceae</taxon>
        <taxon>Streptococcus</taxon>
    </lineage>
</organism>
<dbReference type="SUPFAM" id="SSF56281">
    <property type="entry name" value="Metallo-hydrolase/oxidoreductase"/>
    <property type="match status" value="1"/>
</dbReference>
<keyword evidence="7" id="KW-1185">Reference proteome</keyword>
<keyword evidence="4" id="KW-0862">Zinc</keyword>
<dbReference type="Gene3D" id="3.60.15.10">
    <property type="entry name" value="Ribonuclease Z/Hydroxyacylglutathione hydrolase-like"/>
    <property type="match status" value="1"/>
</dbReference>
<reference evidence="6 7" key="1">
    <citation type="submission" date="2018-05" db="EMBL/GenBank/DDBJ databases">
        <title>Complete genome sequences of Streptococcus sobrinus.</title>
        <authorList>
            <person name="Sales M."/>
            <person name="Jensen P.A."/>
        </authorList>
    </citation>
    <scope>NUCLEOTIDE SEQUENCE [LARGE SCALE GENOMIC DNA]</scope>
    <source>
        <strain evidence="6 7">SL1</strain>
    </source>
</reference>
<feature type="domain" description="Metallo-beta-lactamase" evidence="5">
    <location>
        <begin position="12"/>
        <end position="194"/>
    </location>
</feature>
<evidence type="ECO:0000259" key="5">
    <source>
        <dbReference type="SMART" id="SM00849"/>
    </source>
</evidence>
<accession>A0ABN5LJB3</accession>
<evidence type="ECO:0000256" key="4">
    <source>
        <dbReference type="ARBA" id="ARBA00022833"/>
    </source>
</evidence>
<comment type="cofactor">
    <cofactor evidence="1">
        <name>Zn(2+)</name>
        <dbReference type="ChEBI" id="CHEBI:29105"/>
    </cofactor>
</comment>
<dbReference type="PANTHER" id="PTHR46233:SF3">
    <property type="entry name" value="HYDROXYACYLGLUTATHIONE HYDROLASE GLOC"/>
    <property type="match status" value="1"/>
</dbReference>
<dbReference type="GeneID" id="93924289"/>
<dbReference type="RefSeq" id="WP_002961361.1">
    <property type="nucleotide sequence ID" value="NZ_CP029490.1"/>
</dbReference>
<dbReference type="PANTHER" id="PTHR46233">
    <property type="entry name" value="HYDROXYACYLGLUTATHIONE HYDROLASE GLOC"/>
    <property type="match status" value="1"/>
</dbReference>
<evidence type="ECO:0000313" key="7">
    <source>
        <dbReference type="Proteomes" id="UP000245369"/>
    </source>
</evidence>